<organism evidence="1 2">
    <name type="scientific">Stachybotrys elegans</name>
    <dbReference type="NCBI Taxonomy" id="80388"/>
    <lineage>
        <taxon>Eukaryota</taxon>
        <taxon>Fungi</taxon>
        <taxon>Dikarya</taxon>
        <taxon>Ascomycota</taxon>
        <taxon>Pezizomycotina</taxon>
        <taxon>Sordariomycetes</taxon>
        <taxon>Hypocreomycetidae</taxon>
        <taxon>Hypocreales</taxon>
        <taxon>Stachybotryaceae</taxon>
        <taxon>Stachybotrys</taxon>
    </lineage>
</organism>
<proteinExistence type="predicted"/>
<dbReference type="EMBL" id="JAGPNK010000012">
    <property type="protein sequence ID" value="KAH7310480.1"/>
    <property type="molecule type" value="Genomic_DNA"/>
</dbReference>
<sequence>MPLFVPGVMSEPNSKAEQWQNKLVGKTLSDSESNENCFCKRDLPQGTRIVEPGMLLTMDHVPDRLNVHVTEDGIVSHVVHG</sequence>
<dbReference type="PANTHER" id="PTHR39600:SF1">
    <property type="entry name" value="PEPTIDASE INHIBITOR I78 FAMILY PROTEIN"/>
    <property type="match status" value="1"/>
</dbReference>
<dbReference type="PANTHER" id="PTHR39600">
    <property type="entry name" value="PEPTIDASE INHIBITOR I78 FAMILY PROTEIN"/>
    <property type="match status" value="1"/>
</dbReference>
<comment type="caution">
    <text evidence="1">The sequence shown here is derived from an EMBL/GenBank/DDBJ whole genome shotgun (WGS) entry which is preliminary data.</text>
</comment>
<dbReference type="InterPro" id="IPR021719">
    <property type="entry name" value="Prot_inh_I78"/>
</dbReference>
<dbReference type="Pfam" id="PF11720">
    <property type="entry name" value="Inhibitor_I78"/>
    <property type="match status" value="1"/>
</dbReference>
<dbReference type="Gene3D" id="3.30.10.10">
    <property type="entry name" value="Trypsin Inhibitor V, subunit A"/>
    <property type="match status" value="1"/>
</dbReference>
<name>A0A8K0SEY6_9HYPO</name>
<dbReference type="OrthoDB" id="10013825at2759"/>
<gene>
    <name evidence="1" type="ORF">B0I35DRAFT_481796</name>
</gene>
<dbReference type="AlphaFoldDB" id="A0A8K0SEY6"/>
<keyword evidence="2" id="KW-1185">Reference proteome</keyword>
<reference evidence="1" key="1">
    <citation type="journal article" date="2021" name="Nat. Commun.">
        <title>Genetic determinants of endophytism in the Arabidopsis root mycobiome.</title>
        <authorList>
            <person name="Mesny F."/>
            <person name="Miyauchi S."/>
            <person name="Thiergart T."/>
            <person name="Pickel B."/>
            <person name="Atanasova L."/>
            <person name="Karlsson M."/>
            <person name="Huettel B."/>
            <person name="Barry K.W."/>
            <person name="Haridas S."/>
            <person name="Chen C."/>
            <person name="Bauer D."/>
            <person name="Andreopoulos W."/>
            <person name="Pangilinan J."/>
            <person name="LaButti K."/>
            <person name="Riley R."/>
            <person name="Lipzen A."/>
            <person name="Clum A."/>
            <person name="Drula E."/>
            <person name="Henrissat B."/>
            <person name="Kohler A."/>
            <person name="Grigoriev I.V."/>
            <person name="Martin F.M."/>
            <person name="Hacquard S."/>
        </authorList>
    </citation>
    <scope>NUCLEOTIDE SEQUENCE</scope>
    <source>
        <strain evidence="1">MPI-CAGE-CH-0235</strain>
    </source>
</reference>
<accession>A0A8K0SEY6</accession>
<protein>
    <submittedName>
        <fullName evidence="1">Uncharacterized protein</fullName>
    </submittedName>
</protein>
<evidence type="ECO:0000313" key="2">
    <source>
        <dbReference type="Proteomes" id="UP000813444"/>
    </source>
</evidence>
<dbReference type="Proteomes" id="UP000813444">
    <property type="component" value="Unassembled WGS sequence"/>
</dbReference>
<evidence type="ECO:0000313" key="1">
    <source>
        <dbReference type="EMBL" id="KAH7310480.1"/>
    </source>
</evidence>